<keyword evidence="1" id="KW-0560">Oxidoreductase</keyword>
<dbReference type="EMBL" id="BAAAHQ010000002">
    <property type="protein sequence ID" value="GAA0915398.1"/>
    <property type="molecule type" value="Genomic_DNA"/>
</dbReference>
<dbReference type="InterPro" id="IPR019965">
    <property type="entry name" value="PPOX_F420-dep_Rv2061_put"/>
</dbReference>
<evidence type="ECO:0000256" key="1">
    <source>
        <dbReference type="ARBA" id="ARBA00023002"/>
    </source>
</evidence>
<reference evidence="3 4" key="1">
    <citation type="journal article" date="2019" name="Int. J. Syst. Evol. Microbiol.">
        <title>The Global Catalogue of Microorganisms (GCM) 10K type strain sequencing project: providing services to taxonomists for standard genome sequencing and annotation.</title>
        <authorList>
            <consortium name="The Broad Institute Genomics Platform"/>
            <consortium name="The Broad Institute Genome Sequencing Center for Infectious Disease"/>
            <person name="Wu L."/>
            <person name="Ma J."/>
        </authorList>
    </citation>
    <scope>NUCLEOTIDE SEQUENCE [LARGE SCALE GENOMIC DNA]</scope>
    <source>
        <strain evidence="3 4">JCM 11136</strain>
    </source>
</reference>
<dbReference type="Gene3D" id="2.30.110.10">
    <property type="entry name" value="Electron Transport, Fmn-binding Protein, Chain A"/>
    <property type="match status" value="1"/>
</dbReference>
<protein>
    <submittedName>
        <fullName evidence="3">PPOX class F420-dependent oxidoreductase</fullName>
    </submittedName>
</protein>
<evidence type="ECO:0000313" key="4">
    <source>
        <dbReference type="Proteomes" id="UP001501578"/>
    </source>
</evidence>
<dbReference type="PANTHER" id="PTHR35176:SF11">
    <property type="entry name" value="PYRIDOXAMINE 5'-PHOSPHATE OXIDASE FAMILY PROTEIN"/>
    <property type="match status" value="1"/>
</dbReference>
<organism evidence="3 4">
    <name type="scientific">Nonomuraea longicatena</name>
    <dbReference type="NCBI Taxonomy" id="83682"/>
    <lineage>
        <taxon>Bacteria</taxon>
        <taxon>Bacillati</taxon>
        <taxon>Actinomycetota</taxon>
        <taxon>Actinomycetes</taxon>
        <taxon>Streptosporangiales</taxon>
        <taxon>Streptosporangiaceae</taxon>
        <taxon>Nonomuraea</taxon>
    </lineage>
</organism>
<dbReference type="Proteomes" id="UP001501578">
    <property type="component" value="Unassembled WGS sequence"/>
</dbReference>
<keyword evidence="4" id="KW-1185">Reference proteome</keyword>
<dbReference type="NCBIfam" id="TIGR03666">
    <property type="entry name" value="Rv2061_F420"/>
    <property type="match status" value="1"/>
</dbReference>
<name>A0ABN1NRX2_9ACTN</name>
<comment type="caution">
    <text evidence="3">The sequence shown here is derived from an EMBL/GenBank/DDBJ whole genome shotgun (WGS) entry which is preliminary data.</text>
</comment>
<dbReference type="InterPro" id="IPR052019">
    <property type="entry name" value="F420H2_bilvrd_red/Heme_oxyg"/>
</dbReference>
<dbReference type="InterPro" id="IPR012349">
    <property type="entry name" value="Split_barrel_FMN-bd"/>
</dbReference>
<dbReference type="RefSeq" id="WP_343948461.1">
    <property type="nucleotide sequence ID" value="NZ_BAAAHQ010000002.1"/>
</dbReference>
<dbReference type="Pfam" id="PF01243">
    <property type="entry name" value="PNPOx_N"/>
    <property type="match status" value="1"/>
</dbReference>
<accession>A0ABN1NRX2</accession>
<evidence type="ECO:0000313" key="3">
    <source>
        <dbReference type="EMBL" id="GAA0915398.1"/>
    </source>
</evidence>
<dbReference type="PANTHER" id="PTHR35176">
    <property type="entry name" value="HEME OXYGENASE HI_0854-RELATED"/>
    <property type="match status" value="1"/>
</dbReference>
<proteinExistence type="predicted"/>
<gene>
    <name evidence="3" type="ORF">GCM10009560_09690</name>
</gene>
<dbReference type="InterPro" id="IPR011576">
    <property type="entry name" value="Pyridox_Oxase_N"/>
</dbReference>
<sequence>MNLGSEKYVSVTTFRKDATPVATPVWCAQDDDALVFWTVTDSGKVKRIRRDPSVSVAPCDVRGRVTGEPVAGRAEILSAAETERVRGLLRRKYGLIGRITLLGSRIRRGPSGTVAVRVTEI</sequence>
<evidence type="ECO:0000259" key="2">
    <source>
        <dbReference type="Pfam" id="PF01243"/>
    </source>
</evidence>
<dbReference type="SUPFAM" id="SSF50475">
    <property type="entry name" value="FMN-binding split barrel"/>
    <property type="match status" value="1"/>
</dbReference>
<feature type="domain" description="Pyridoxamine 5'-phosphate oxidase N-terminal" evidence="2">
    <location>
        <begin position="5"/>
        <end position="94"/>
    </location>
</feature>